<dbReference type="InterPro" id="IPR035986">
    <property type="entry name" value="PKD_dom_sf"/>
</dbReference>
<organism evidence="1">
    <name type="scientific">Tunturiibacter empetritectus</name>
    <dbReference type="NCBI Taxonomy" id="3069691"/>
    <lineage>
        <taxon>Bacteria</taxon>
        <taxon>Pseudomonadati</taxon>
        <taxon>Acidobacteriota</taxon>
        <taxon>Terriglobia</taxon>
        <taxon>Terriglobales</taxon>
        <taxon>Acidobacteriaceae</taxon>
        <taxon>Tunturiibacter</taxon>
    </lineage>
</organism>
<dbReference type="SUPFAM" id="SSF51126">
    <property type="entry name" value="Pectin lyase-like"/>
    <property type="match status" value="1"/>
</dbReference>
<sequence>MSHFSASRNDLIFRVLSTIWIFTAVFSQASYASGVLPQLTLYPVPAEVSSSHFRVSLNGQSTDVLHAATGYYLLNFDTSGPVHVSVTADDPHFWDSGVEVQPMRFGIRPARHGATISFTMAGPSKLTITRPGDHFADAEILFLFANPIDHSGITASTPHVRYYGAGVYHENIDASSGDTIYLAGGAVLFGSLNIWQVENVHVLGTGTIIYDGPQNPYFDTGWIHKKNWHCIIMDNARNIELDGITCITRSRSWQVQMKDSRHIGIYNVKVIGGNPNDANQDGIDWLGGGDTTIRNSFFRASDDVFALQGNWDGYELALMRIPGHDVTNITIEDTIASTSISNTIRVAWPQKTFNSAHFHMSNMDVIHTGYGGCKVPFAFFELWADPEGRGSHSDYRFRDIRLEDWYSLFNIDQPNPSVRDIAFKDMWAMDGPAMVAPILKGDVSGVTLTGATEQGFEGAATDVEGGATSPVIEPARIKAHFTYTAGLLKPKQSVEFTADDPATEGRRFEWLFGDGTRSEGRSVRHRFPDSKGTLLDGSGRFRVLLHVSGGNSEQSQQGWSSQPVVIAQARLAPASVALETLLPGASVFDRILHVPANGGYTFTLLTSLEATMSIDGHSAHSPKARRQVCGSEGDSVQAMRISTALTAGDHHIRIERRVGLENAQMPPGPVSDQPLLLWEGPGIDRQPIPKSFYSTVAP</sequence>
<dbReference type="Gene3D" id="2.160.20.10">
    <property type="entry name" value="Single-stranded right-handed beta-helix, Pectin lyase-like"/>
    <property type="match status" value="1"/>
</dbReference>
<name>A0AAU7ZCV7_9BACT</name>
<dbReference type="RefSeq" id="WP_353069193.1">
    <property type="nucleotide sequence ID" value="NZ_CP132932.1"/>
</dbReference>
<protein>
    <recommendedName>
        <fullName evidence="2">PKD domain-containing protein</fullName>
    </recommendedName>
</protein>
<dbReference type="InterPro" id="IPR013783">
    <property type="entry name" value="Ig-like_fold"/>
</dbReference>
<dbReference type="InterPro" id="IPR011050">
    <property type="entry name" value="Pectin_lyase_fold/virulence"/>
</dbReference>
<evidence type="ECO:0000313" key="1">
    <source>
        <dbReference type="EMBL" id="XCB26807.1"/>
    </source>
</evidence>
<accession>A0AAU7ZCV7</accession>
<gene>
    <name evidence="1" type="ORF">RBB75_00425</name>
</gene>
<evidence type="ECO:0008006" key="2">
    <source>
        <dbReference type="Google" id="ProtNLM"/>
    </source>
</evidence>
<dbReference type="KEGG" id="temp:RBB75_00425"/>
<dbReference type="Gene3D" id="2.60.40.10">
    <property type="entry name" value="Immunoglobulins"/>
    <property type="match status" value="1"/>
</dbReference>
<dbReference type="EMBL" id="CP132932">
    <property type="protein sequence ID" value="XCB26807.1"/>
    <property type="molecule type" value="Genomic_DNA"/>
</dbReference>
<dbReference type="SUPFAM" id="SSF49299">
    <property type="entry name" value="PKD domain"/>
    <property type="match status" value="1"/>
</dbReference>
<reference evidence="1" key="1">
    <citation type="submission" date="2023-08" db="EMBL/GenBank/DDBJ databases">
        <authorList>
            <person name="Messyasz A."/>
            <person name="Mannisto M.K."/>
            <person name="Kerkhof L.J."/>
            <person name="Haggblom M."/>
        </authorList>
    </citation>
    <scope>NUCLEOTIDE SEQUENCE</scope>
    <source>
        <strain evidence="1">M8UP23</strain>
    </source>
</reference>
<proteinExistence type="predicted"/>
<reference evidence="1" key="2">
    <citation type="journal article" date="2024" name="Environ. Microbiol.">
        <title>Genome analysis and description of Tunturibacter gen. nov. expands the diversity of Terriglobia in tundra soils.</title>
        <authorList>
            <person name="Messyasz A."/>
            <person name="Mannisto M.K."/>
            <person name="Kerkhof L.J."/>
            <person name="Haggblom M.M."/>
        </authorList>
    </citation>
    <scope>NUCLEOTIDE SEQUENCE</scope>
    <source>
        <strain evidence="1">M8UP23</strain>
    </source>
</reference>
<dbReference type="AlphaFoldDB" id="A0AAU7ZCV7"/>
<dbReference type="InterPro" id="IPR012334">
    <property type="entry name" value="Pectin_lyas_fold"/>
</dbReference>